<evidence type="ECO:0000313" key="3">
    <source>
        <dbReference type="Proteomes" id="UP001222325"/>
    </source>
</evidence>
<evidence type="ECO:0000256" key="1">
    <source>
        <dbReference type="SAM" id="MobiDB-lite"/>
    </source>
</evidence>
<evidence type="ECO:0000313" key="2">
    <source>
        <dbReference type="EMBL" id="KAJ7090845.1"/>
    </source>
</evidence>
<comment type="caution">
    <text evidence="2">The sequence shown here is derived from an EMBL/GenBank/DDBJ whole genome shotgun (WGS) entry which is preliminary data.</text>
</comment>
<organism evidence="2 3">
    <name type="scientific">Mycena belliarum</name>
    <dbReference type="NCBI Taxonomy" id="1033014"/>
    <lineage>
        <taxon>Eukaryota</taxon>
        <taxon>Fungi</taxon>
        <taxon>Dikarya</taxon>
        <taxon>Basidiomycota</taxon>
        <taxon>Agaricomycotina</taxon>
        <taxon>Agaricomycetes</taxon>
        <taxon>Agaricomycetidae</taxon>
        <taxon>Agaricales</taxon>
        <taxon>Marasmiineae</taxon>
        <taxon>Mycenaceae</taxon>
        <taxon>Mycena</taxon>
    </lineage>
</organism>
<name>A0AAD6XVJ6_9AGAR</name>
<accession>A0AAD6XVJ6</accession>
<feature type="region of interest" description="Disordered" evidence="1">
    <location>
        <begin position="348"/>
        <end position="384"/>
    </location>
</feature>
<dbReference type="Proteomes" id="UP001222325">
    <property type="component" value="Unassembled WGS sequence"/>
</dbReference>
<reference evidence="2" key="1">
    <citation type="submission" date="2023-03" db="EMBL/GenBank/DDBJ databases">
        <title>Massive genome expansion in bonnet fungi (Mycena s.s.) driven by repeated elements and novel gene families across ecological guilds.</title>
        <authorList>
            <consortium name="Lawrence Berkeley National Laboratory"/>
            <person name="Harder C.B."/>
            <person name="Miyauchi S."/>
            <person name="Viragh M."/>
            <person name="Kuo A."/>
            <person name="Thoen E."/>
            <person name="Andreopoulos B."/>
            <person name="Lu D."/>
            <person name="Skrede I."/>
            <person name="Drula E."/>
            <person name="Henrissat B."/>
            <person name="Morin E."/>
            <person name="Kohler A."/>
            <person name="Barry K."/>
            <person name="LaButti K."/>
            <person name="Morin E."/>
            <person name="Salamov A."/>
            <person name="Lipzen A."/>
            <person name="Mereny Z."/>
            <person name="Hegedus B."/>
            <person name="Baldrian P."/>
            <person name="Stursova M."/>
            <person name="Weitz H."/>
            <person name="Taylor A."/>
            <person name="Grigoriev I.V."/>
            <person name="Nagy L.G."/>
            <person name="Martin F."/>
            <person name="Kauserud H."/>
        </authorList>
    </citation>
    <scope>NUCLEOTIDE SEQUENCE</scope>
    <source>
        <strain evidence="2">CBHHK173m</strain>
    </source>
</reference>
<dbReference type="AlphaFoldDB" id="A0AAD6XVJ6"/>
<dbReference type="EMBL" id="JARJCN010000021">
    <property type="protein sequence ID" value="KAJ7090845.1"/>
    <property type="molecule type" value="Genomic_DNA"/>
</dbReference>
<protein>
    <submittedName>
        <fullName evidence="2">Uncharacterized protein</fullName>
    </submittedName>
</protein>
<proteinExistence type="predicted"/>
<sequence>MSVNTTSRSGIPLPLPPTFDCDTYATRPVDNPAPAGMELEDKNAANVVIEMDNKASIALTRAYAAALATTAGVGALDVGAPLKGLWTYTDDEKAALLHSPEYVAAVGPLPLALLKLIAQHRAAIGVQREKERAEKEAEKVKTANLLGSMVYTNAHDVTPLLRQSVVIPTIFLVSLRHKVYFPLHWWTDSLLRKAAESPHTICKEFSRAEQSASYSIGERVQVVDVTKCAKLFDGEDESKSLTPSLWRQAANNLLSAFKQLCPAVDPTDPHTRNYASEFAAHFTWFSNLECFDTKMEVWLPIERKLRYALLGQGYFKELTWADEVRSVLSAHEHAAALAIKYPSASPPVGTKRLSADDGDGVVKRARREGPWRSDEGGGSQTQRGPPVCLLCTGPHLLADHPQNTTSFRDGATLFSKQDGRNVRTTGSFRGNAPKVLCILFNARGRCDGGHPERLHACSLCGGEHSAITRHDTCKRVRNGAFVP</sequence>
<keyword evidence="3" id="KW-1185">Reference proteome</keyword>
<gene>
    <name evidence="2" type="ORF">B0H15DRAFT_800091</name>
</gene>